<sequence>MTDKATSPRRKNFPLQGKTIVITGASSGVGRAAALQMAKAGASLVLAARREEALREVADECKELGGDALVIPTDVTDAGQMNTLAAMAQHWGGKIDVWINNAGLLAAGAFDETPVSIHQKVIETNLIGYINGAYAALPHFKAQGFGLLLNNISIGGYYPVPYATAYSASKFGLRGFGEALQGELHHYPGIHVCNLYPAFLDTPGIQHAANFTGKVLKPAPPVYDPQRIARAMTKLVQSPKSSASITGLSTLLRLAHAVSPLLSRRITANVIELYLRNADEVPHSSGNVLEPVDYGTSVHGGWGLQPKQKVKFLGAGLAAAALGLGLFFLAARR</sequence>
<dbReference type="EMBL" id="CP042433">
    <property type="protein sequence ID" value="QEC57493.1"/>
    <property type="molecule type" value="Genomic_DNA"/>
</dbReference>
<evidence type="ECO:0000313" key="6">
    <source>
        <dbReference type="Proteomes" id="UP000321204"/>
    </source>
</evidence>
<dbReference type="SUPFAM" id="SSF51735">
    <property type="entry name" value="NAD(P)-binding Rossmann-fold domains"/>
    <property type="match status" value="1"/>
</dbReference>
<dbReference type="Pfam" id="PF00106">
    <property type="entry name" value="adh_short"/>
    <property type="match status" value="1"/>
</dbReference>
<dbReference type="OrthoDB" id="9775296at2"/>
<dbReference type="InterPro" id="IPR020904">
    <property type="entry name" value="Sc_DH/Rdtase_CS"/>
</dbReference>
<keyword evidence="6" id="KW-1185">Reference proteome</keyword>
<dbReference type="PANTHER" id="PTHR44196:SF1">
    <property type="entry name" value="DEHYDROGENASE_REDUCTASE SDR FAMILY MEMBER 7B"/>
    <property type="match status" value="1"/>
</dbReference>
<dbReference type="PRINTS" id="PR00081">
    <property type="entry name" value="GDHRDH"/>
</dbReference>
<dbReference type="KEGG" id="fgg:FSB75_16830"/>
<dbReference type="RefSeq" id="WP_146789875.1">
    <property type="nucleotide sequence ID" value="NZ_BAABIO010000003.1"/>
</dbReference>
<dbReference type="AlphaFoldDB" id="A0A5B8ULP5"/>
<dbReference type="NCBIfam" id="NF004792">
    <property type="entry name" value="PRK06139.1"/>
    <property type="match status" value="1"/>
</dbReference>
<evidence type="ECO:0000256" key="2">
    <source>
        <dbReference type="ARBA" id="ARBA00023002"/>
    </source>
</evidence>
<evidence type="ECO:0000313" key="5">
    <source>
        <dbReference type="EMBL" id="QEC57493.1"/>
    </source>
</evidence>
<reference evidence="5 6" key="1">
    <citation type="journal article" date="2015" name="Int. J. Syst. Evol. Microbiol.">
        <title>Flavisolibacter ginsenosidimutans sp. nov., with ginsenoside-converting activity isolated from soil used for cultivating ginseng.</title>
        <authorList>
            <person name="Zhao Y."/>
            <person name="Liu Q."/>
            <person name="Kang M.S."/>
            <person name="Jin F."/>
            <person name="Yu H."/>
            <person name="Im W.T."/>
        </authorList>
    </citation>
    <scope>NUCLEOTIDE SEQUENCE [LARGE SCALE GENOMIC DNA]</scope>
    <source>
        <strain evidence="5 6">Gsoil 636</strain>
    </source>
</reference>
<dbReference type="PRINTS" id="PR00080">
    <property type="entry name" value="SDRFAMILY"/>
</dbReference>
<feature type="transmembrane region" description="Helical" evidence="4">
    <location>
        <begin position="312"/>
        <end position="331"/>
    </location>
</feature>
<dbReference type="PANTHER" id="PTHR44196">
    <property type="entry name" value="DEHYDROGENASE/REDUCTASE SDR FAMILY MEMBER 7B"/>
    <property type="match status" value="1"/>
</dbReference>
<gene>
    <name evidence="5" type="ORF">FSB75_16830</name>
</gene>
<dbReference type="InterPro" id="IPR036291">
    <property type="entry name" value="NAD(P)-bd_dom_sf"/>
</dbReference>
<evidence type="ECO:0000256" key="1">
    <source>
        <dbReference type="ARBA" id="ARBA00006484"/>
    </source>
</evidence>
<name>A0A5B8ULP5_9BACT</name>
<dbReference type="GO" id="GO:0016491">
    <property type="term" value="F:oxidoreductase activity"/>
    <property type="evidence" value="ECO:0007669"/>
    <property type="project" value="UniProtKB-KW"/>
</dbReference>
<dbReference type="GO" id="GO:0016020">
    <property type="term" value="C:membrane"/>
    <property type="evidence" value="ECO:0007669"/>
    <property type="project" value="TreeGrafter"/>
</dbReference>
<proteinExistence type="inferred from homology"/>
<organism evidence="5 6">
    <name type="scientific">Flavisolibacter ginsenosidimutans</name>
    <dbReference type="NCBI Taxonomy" id="661481"/>
    <lineage>
        <taxon>Bacteria</taxon>
        <taxon>Pseudomonadati</taxon>
        <taxon>Bacteroidota</taxon>
        <taxon>Chitinophagia</taxon>
        <taxon>Chitinophagales</taxon>
        <taxon>Chitinophagaceae</taxon>
        <taxon>Flavisolibacter</taxon>
    </lineage>
</organism>
<evidence type="ECO:0000256" key="3">
    <source>
        <dbReference type="RuleBase" id="RU000363"/>
    </source>
</evidence>
<dbReference type="InterPro" id="IPR002347">
    <property type="entry name" value="SDR_fam"/>
</dbReference>
<accession>A0A5B8ULP5</accession>
<keyword evidence="4" id="KW-0472">Membrane</keyword>
<dbReference type="PROSITE" id="PS00061">
    <property type="entry name" value="ADH_SHORT"/>
    <property type="match status" value="1"/>
</dbReference>
<protein>
    <submittedName>
        <fullName evidence="5">SDR family oxidoreductase</fullName>
    </submittedName>
</protein>
<evidence type="ECO:0000256" key="4">
    <source>
        <dbReference type="SAM" id="Phobius"/>
    </source>
</evidence>
<keyword evidence="4" id="KW-0812">Transmembrane</keyword>
<keyword evidence="4" id="KW-1133">Transmembrane helix</keyword>
<dbReference type="Gene3D" id="3.40.50.720">
    <property type="entry name" value="NAD(P)-binding Rossmann-like Domain"/>
    <property type="match status" value="1"/>
</dbReference>
<keyword evidence="2" id="KW-0560">Oxidoreductase</keyword>
<dbReference type="Proteomes" id="UP000321204">
    <property type="component" value="Chromosome"/>
</dbReference>
<comment type="similarity">
    <text evidence="1 3">Belongs to the short-chain dehydrogenases/reductases (SDR) family.</text>
</comment>